<dbReference type="AlphaFoldDB" id="A0AAE0SBR3"/>
<comment type="caution">
    <text evidence="2">The sequence shown here is derived from an EMBL/GenBank/DDBJ whole genome shotgun (WGS) entry which is preliminary data.</text>
</comment>
<evidence type="ECO:0000313" key="3">
    <source>
        <dbReference type="Proteomes" id="UP001195483"/>
    </source>
</evidence>
<proteinExistence type="predicted"/>
<evidence type="ECO:0000313" key="2">
    <source>
        <dbReference type="EMBL" id="KAK3588897.1"/>
    </source>
</evidence>
<dbReference type="EMBL" id="JAEAOA010000475">
    <property type="protein sequence ID" value="KAK3588897.1"/>
    <property type="molecule type" value="Genomic_DNA"/>
</dbReference>
<evidence type="ECO:0000256" key="1">
    <source>
        <dbReference type="SAM" id="SignalP"/>
    </source>
</evidence>
<keyword evidence="3" id="KW-1185">Reference proteome</keyword>
<protein>
    <submittedName>
        <fullName evidence="2">Uncharacterized protein</fullName>
    </submittedName>
</protein>
<gene>
    <name evidence="2" type="ORF">CHS0354_007046</name>
</gene>
<name>A0AAE0SBR3_9BIVA</name>
<dbReference type="Proteomes" id="UP001195483">
    <property type="component" value="Unassembled WGS sequence"/>
</dbReference>
<reference evidence="2" key="1">
    <citation type="journal article" date="2021" name="Genome Biol. Evol.">
        <title>A High-Quality Reference Genome for a Parasitic Bivalve with Doubly Uniparental Inheritance (Bivalvia: Unionida).</title>
        <authorList>
            <person name="Smith C.H."/>
        </authorList>
    </citation>
    <scope>NUCLEOTIDE SEQUENCE</scope>
    <source>
        <strain evidence="2">CHS0354</strain>
    </source>
</reference>
<feature type="chain" id="PRO_5042201020" evidence="1">
    <location>
        <begin position="22"/>
        <end position="95"/>
    </location>
</feature>
<keyword evidence="1" id="KW-0732">Signal</keyword>
<organism evidence="2 3">
    <name type="scientific">Potamilus streckersoni</name>
    <dbReference type="NCBI Taxonomy" id="2493646"/>
    <lineage>
        <taxon>Eukaryota</taxon>
        <taxon>Metazoa</taxon>
        <taxon>Spiralia</taxon>
        <taxon>Lophotrochozoa</taxon>
        <taxon>Mollusca</taxon>
        <taxon>Bivalvia</taxon>
        <taxon>Autobranchia</taxon>
        <taxon>Heteroconchia</taxon>
        <taxon>Palaeoheterodonta</taxon>
        <taxon>Unionida</taxon>
        <taxon>Unionoidea</taxon>
        <taxon>Unionidae</taxon>
        <taxon>Ambleminae</taxon>
        <taxon>Lampsilini</taxon>
        <taxon>Potamilus</taxon>
    </lineage>
</organism>
<accession>A0AAE0SBR3</accession>
<reference evidence="2" key="2">
    <citation type="journal article" date="2021" name="Genome Biol. Evol.">
        <title>Developing a high-quality reference genome for a parasitic bivalve with doubly uniparental inheritance (Bivalvia: Unionida).</title>
        <authorList>
            <person name="Smith C.H."/>
        </authorList>
    </citation>
    <scope>NUCLEOTIDE SEQUENCE</scope>
    <source>
        <strain evidence="2">CHS0354</strain>
        <tissue evidence="2">Mantle</tissue>
    </source>
</reference>
<sequence length="95" mass="10745">MVGSPPPILGTLIWILITGLAQRTEQTDPHFCDVTKAEREERTTPCSEFTEMVIQGFSLNKDKSGFKTLTDFEIQKIINDARDNPKKGSKCVFQR</sequence>
<reference evidence="2" key="3">
    <citation type="submission" date="2023-05" db="EMBL/GenBank/DDBJ databases">
        <authorList>
            <person name="Smith C.H."/>
        </authorList>
    </citation>
    <scope>NUCLEOTIDE SEQUENCE</scope>
    <source>
        <strain evidence="2">CHS0354</strain>
        <tissue evidence="2">Mantle</tissue>
    </source>
</reference>
<feature type="signal peptide" evidence="1">
    <location>
        <begin position="1"/>
        <end position="21"/>
    </location>
</feature>